<feature type="non-terminal residue" evidence="1">
    <location>
        <position position="1"/>
    </location>
</feature>
<reference evidence="1" key="1">
    <citation type="submission" date="2018-05" db="EMBL/GenBank/DDBJ databases">
        <authorList>
            <person name="Lanie J.A."/>
            <person name="Ng W.-L."/>
            <person name="Kazmierczak K.M."/>
            <person name="Andrzejewski T.M."/>
            <person name="Davidsen T.M."/>
            <person name="Wayne K.J."/>
            <person name="Tettelin H."/>
            <person name="Glass J.I."/>
            <person name="Rusch D."/>
            <person name="Podicherti R."/>
            <person name="Tsui H.-C.T."/>
            <person name="Winkler M.E."/>
        </authorList>
    </citation>
    <scope>NUCLEOTIDE SEQUENCE</scope>
</reference>
<gene>
    <name evidence="1" type="ORF">METZ01_LOCUS86239</name>
</gene>
<evidence type="ECO:0000313" key="1">
    <source>
        <dbReference type="EMBL" id="SVA33385.1"/>
    </source>
</evidence>
<dbReference type="EMBL" id="UINC01007449">
    <property type="protein sequence ID" value="SVA33385.1"/>
    <property type="molecule type" value="Genomic_DNA"/>
</dbReference>
<protein>
    <submittedName>
        <fullName evidence="1">Uncharacterized protein</fullName>
    </submittedName>
</protein>
<proteinExistence type="predicted"/>
<dbReference type="AlphaFoldDB" id="A0A381UZ67"/>
<organism evidence="1">
    <name type="scientific">marine metagenome</name>
    <dbReference type="NCBI Taxonomy" id="408172"/>
    <lineage>
        <taxon>unclassified sequences</taxon>
        <taxon>metagenomes</taxon>
        <taxon>ecological metagenomes</taxon>
    </lineage>
</organism>
<name>A0A381UZ67_9ZZZZ</name>
<sequence>VSTAALRRHETVVCPFCTVGRARVGTGKLKAQT</sequence>
<accession>A0A381UZ67</accession>